<evidence type="ECO:0000256" key="1">
    <source>
        <dbReference type="ARBA" id="ARBA00004651"/>
    </source>
</evidence>
<feature type="transmembrane region" description="Helical" evidence="6">
    <location>
        <begin position="12"/>
        <end position="34"/>
    </location>
</feature>
<feature type="transmembrane region" description="Helical" evidence="6">
    <location>
        <begin position="254"/>
        <end position="275"/>
    </location>
</feature>
<feature type="domain" description="Major facilitator superfamily (MFS) profile" evidence="7">
    <location>
        <begin position="13"/>
        <end position="404"/>
    </location>
</feature>
<dbReference type="Pfam" id="PF07690">
    <property type="entry name" value="MFS_1"/>
    <property type="match status" value="1"/>
</dbReference>
<dbReference type="GO" id="GO:0005886">
    <property type="term" value="C:plasma membrane"/>
    <property type="evidence" value="ECO:0007669"/>
    <property type="project" value="UniProtKB-SubCell"/>
</dbReference>
<proteinExistence type="predicted"/>
<protein>
    <submittedName>
        <fullName evidence="8">Sugar phosphate permease</fullName>
    </submittedName>
</protein>
<feature type="transmembrane region" description="Helical" evidence="6">
    <location>
        <begin position="54"/>
        <end position="74"/>
    </location>
</feature>
<dbReference type="RefSeq" id="WP_181535466.1">
    <property type="nucleotide sequence ID" value="NZ_JACDUU010000001.1"/>
</dbReference>
<feature type="transmembrane region" description="Helical" evidence="6">
    <location>
        <begin position="170"/>
        <end position="190"/>
    </location>
</feature>
<accession>A0A7V9YXD5</accession>
<evidence type="ECO:0000313" key="9">
    <source>
        <dbReference type="Proteomes" id="UP000580891"/>
    </source>
</evidence>
<keyword evidence="5 6" id="KW-0472">Membrane</keyword>
<keyword evidence="9" id="KW-1185">Reference proteome</keyword>
<evidence type="ECO:0000259" key="7">
    <source>
        <dbReference type="PROSITE" id="PS50850"/>
    </source>
</evidence>
<feature type="transmembrane region" description="Helical" evidence="6">
    <location>
        <begin position="287"/>
        <end position="306"/>
    </location>
</feature>
<evidence type="ECO:0000313" key="8">
    <source>
        <dbReference type="EMBL" id="MBA2870005.1"/>
    </source>
</evidence>
<feature type="transmembrane region" description="Helical" evidence="6">
    <location>
        <begin position="378"/>
        <end position="398"/>
    </location>
</feature>
<dbReference type="EMBL" id="JACDUU010000001">
    <property type="protein sequence ID" value="MBA2870005.1"/>
    <property type="molecule type" value="Genomic_DNA"/>
</dbReference>
<name>A0A7V9YXD5_9BACL</name>
<comment type="caution">
    <text evidence="8">The sequence shown here is derived from an EMBL/GenBank/DDBJ whole genome shotgun (WGS) entry which is preliminary data.</text>
</comment>
<feature type="transmembrane region" description="Helical" evidence="6">
    <location>
        <begin position="222"/>
        <end position="242"/>
    </location>
</feature>
<feature type="transmembrane region" description="Helical" evidence="6">
    <location>
        <begin position="312"/>
        <end position="335"/>
    </location>
</feature>
<dbReference type="Proteomes" id="UP000580891">
    <property type="component" value="Unassembled WGS sequence"/>
</dbReference>
<dbReference type="CDD" id="cd17475">
    <property type="entry name" value="MFS_MT3072_like"/>
    <property type="match status" value="1"/>
</dbReference>
<sequence length="409" mass="45024">MSRMDLLEKNGYKWLVLALATYSQASATFVTYGVAPLAALWQQDYGLSQFQTGVLVSAVHLGPIFSMLFIGDALDKYGERWLIGIGSVLLGLTMLLASFTNNYLALVIILGVVGVWYGTEQPGGSKVIIKWFPKSQRGLAMGIRQTGIPIGGAVAAALLPEIYVHLDSSFAVLTQTVLAVLGGILFSLLYRDQPNTKIGNDLNYTFKEKLVSILKNKKLHPIFLVGVTMISLQMILVAHLMVFLAEKLTISLSFAGKILSIVLIAGMIGRVVIAWASDWLWKGNRTIPLTISVWCAILGLIMLLFLSNDWSIWGTAFLCAWLGFFGIGWFSLFIVEVSERASEDAIGLTVSFALTLNQFAIVLSPALFGFLIDWQGSYYAAWICLIILLSISGFWLMFHLPSRQKTTTE</sequence>
<dbReference type="GO" id="GO:0022857">
    <property type="term" value="F:transmembrane transporter activity"/>
    <property type="evidence" value="ECO:0007669"/>
    <property type="project" value="InterPro"/>
</dbReference>
<evidence type="ECO:0000256" key="5">
    <source>
        <dbReference type="ARBA" id="ARBA00023136"/>
    </source>
</evidence>
<dbReference type="PANTHER" id="PTHR23527">
    <property type="entry name" value="BLL3282 PROTEIN"/>
    <property type="match status" value="1"/>
</dbReference>
<evidence type="ECO:0000256" key="3">
    <source>
        <dbReference type="ARBA" id="ARBA00022692"/>
    </source>
</evidence>
<reference evidence="8 9" key="1">
    <citation type="submission" date="2020-07" db="EMBL/GenBank/DDBJ databases">
        <title>Genomic Encyclopedia of Type Strains, Phase IV (KMG-IV): sequencing the most valuable type-strain genomes for metagenomic binning, comparative biology and taxonomic classification.</title>
        <authorList>
            <person name="Goeker M."/>
        </authorList>
    </citation>
    <scope>NUCLEOTIDE SEQUENCE [LARGE SCALE GENOMIC DNA]</scope>
    <source>
        <strain evidence="8 9">DSM 25220</strain>
    </source>
</reference>
<dbReference type="InterPro" id="IPR052952">
    <property type="entry name" value="MFS-Transporter"/>
</dbReference>
<gene>
    <name evidence="8" type="ORF">HNQ85_000263</name>
</gene>
<comment type="subcellular location">
    <subcellularLocation>
        <location evidence="1">Cell membrane</location>
        <topology evidence="1">Multi-pass membrane protein</topology>
    </subcellularLocation>
</comment>
<organism evidence="8 9">
    <name type="scientific">[Anoxybacillus] calidus</name>
    <dbReference type="NCBI Taxonomy" id="575178"/>
    <lineage>
        <taxon>Bacteria</taxon>
        <taxon>Bacillati</taxon>
        <taxon>Bacillota</taxon>
        <taxon>Bacilli</taxon>
        <taxon>Bacillales</taxon>
        <taxon>Anoxybacillaceae</taxon>
        <taxon>Paranoxybacillus</taxon>
    </lineage>
</organism>
<dbReference type="PANTHER" id="PTHR23527:SF1">
    <property type="entry name" value="BLL3282 PROTEIN"/>
    <property type="match status" value="1"/>
</dbReference>
<evidence type="ECO:0000256" key="4">
    <source>
        <dbReference type="ARBA" id="ARBA00022989"/>
    </source>
</evidence>
<dbReference type="InterPro" id="IPR011701">
    <property type="entry name" value="MFS"/>
</dbReference>
<dbReference type="AlphaFoldDB" id="A0A7V9YXD5"/>
<feature type="transmembrane region" description="Helical" evidence="6">
    <location>
        <begin position="81"/>
        <end position="97"/>
    </location>
</feature>
<dbReference type="Gene3D" id="1.20.1250.20">
    <property type="entry name" value="MFS general substrate transporter like domains"/>
    <property type="match status" value="2"/>
</dbReference>
<dbReference type="PROSITE" id="PS50850">
    <property type="entry name" value="MFS"/>
    <property type="match status" value="1"/>
</dbReference>
<dbReference type="InterPro" id="IPR020846">
    <property type="entry name" value="MFS_dom"/>
</dbReference>
<keyword evidence="2" id="KW-0813">Transport</keyword>
<dbReference type="SUPFAM" id="SSF103473">
    <property type="entry name" value="MFS general substrate transporter"/>
    <property type="match status" value="1"/>
</dbReference>
<keyword evidence="4 6" id="KW-1133">Transmembrane helix</keyword>
<evidence type="ECO:0000256" key="6">
    <source>
        <dbReference type="SAM" id="Phobius"/>
    </source>
</evidence>
<feature type="transmembrane region" description="Helical" evidence="6">
    <location>
        <begin position="347"/>
        <end position="372"/>
    </location>
</feature>
<keyword evidence="3 6" id="KW-0812">Transmembrane</keyword>
<dbReference type="InterPro" id="IPR036259">
    <property type="entry name" value="MFS_trans_sf"/>
</dbReference>
<evidence type="ECO:0000256" key="2">
    <source>
        <dbReference type="ARBA" id="ARBA00022448"/>
    </source>
</evidence>